<feature type="compositionally biased region" description="Basic and acidic residues" evidence="1">
    <location>
        <begin position="254"/>
        <end position="275"/>
    </location>
</feature>
<feature type="compositionally biased region" description="Basic and acidic residues" evidence="1">
    <location>
        <begin position="53"/>
        <end position="63"/>
    </location>
</feature>
<keyword evidence="3" id="KW-1185">Reference proteome</keyword>
<dbReference type="PANTHER" id="PTHR28052:SF1">
    <property type="entry name" value="UPF0545 PROTEIN C22ORF39"/>
    <property type="match status" value="1"/>
</dbReference>
<sequence>MGWFWSAKSADGSTSSSQTSSSSSQSDAVSSTQPPPTSISQNTPQSEPTVNDGKPENDPELRKFMAMFESGEIGLEDPRKATEASKPSEPSKLAAWKATWTSSSAGDASSTTANGENSFEPRERSLGEAVLPVTMSCRQAFDLAWACQSPAGQWRAVYRHGGVRPCSDLWDDFWFCMRVKGYAEGPMKEEAVRSYYRKKEIDRYYLPGKPSSEDVWRSRTVDEVLPPGAVFQNDFKVVVGGEGQQKQNEAPVDDNGREDASKIMADAERRQRIRDQMGYTK</sequence>
<dbReference type="InterPro" id="IPR021475">
    <property type="entry name" value="Pants/Emi1-like"/>
</dbReference>
<gene>
    <name evidence="2" type="ORF">Sste5346_000001</name>
</gene>
<feature type="compositionally biased region" description="Low complexity" evidence="1">
    <location>
        <begin position="1"/>
        <end position="46"/>
    </location>
</feature>
<evidence type="ECO:0000313" key="2">
    <source>
        <dbReference type="EMBL" id="KAL1903375.1"/>
    </source>
</evidence>
<organism evidence="2 3">
    <name type="scientific">Sporothrix stenoceras</name>
    <dbReference type="NCBI Taxonomy" id="5173"/>
    <lineage>
        <taxon>Eukaryota</taxon>
        <taxon>Fungi</taxon>
        <taxon>Dikarya</taxon>
        <taxon>Ascomycota</taxon>
        <taxon>Pezizomycotina</taxon>
        <taxon>Sordariomycetes</taxon>
        <taxon>Sordariomycetidae</taxon>
        <taxon>Ophiostomatales</taxon>
        <taxon>Ophiostomataceae</taxon>
        <taxon>Sporothrix</taxon>
    </lineage>
</organism>
<proteinExistence type="predicted"/>
<feature type="region of interest" description="Disordered" evidence="1">
    <location>
        <begin position="1"/>
        <end position="123"/>
    </location>
</feature>
<protein>
    <submittedName>
        <fullName evidence="2">Uncharacterized protein</fullName>
    </submittedName>
</protein>
<dbReference type="Proteomes" id="UP001583186">
    <property type="component" value="Unassembled WGS sequence"/>
</dbReference>
<dbReference type="Pfam" id="PF11326">
    <property type="entry name" value="PANTS-like"/>
    <property type="match status" value="1"/>
</dbReference>
<accession>A0ABR3ZTP7</accession>
<evidence type="ECO:0000256" key="1">
    <source>
        <dbReference type="SAM" id="MobiDB-lite"/>
    </source>
</evidence>
<dbReference type="EMBL" id="JAWCUI010000001">
    <property type="protein sequence ID" value="KAL1903375.1"/>
    <property type="molecule type" value="Genomic_DNA"/>
</dbReference>
<evidence type="ECO:0000313" key="3">
    <source>
        <dbReference type="Proteomes" id="UP001583186"/>
    </source>
</evidence>
<feature type="compositionally biased region" description="Low complexity" evidence="1">
    <location>
        <begin position="94"/>
        <end position="113"/>
    </location>
</feature>
<comment type="caution">
    <text evidence="2">The sequence shown here is derived from an EMBL/GenBank/DDBJ whole genome shotgun (WGS) entry which is preliminary data.</text>
</comment>
<reference evidence="2 3" key="1">
    <citation type="journal article" date="2024" name="IMA Fungus">
        <title>IMA Genome - F19 : A genome assembly and annotation guide to empower mycologists, including annotated draft genome sequences of Ceratocystis pirilliformis, Diaporthe australafricana, Fusarium ophioides, Paecilomyces lecythidis, and Sporothrix stenoceras.</title>
        <authorList>
            <person name="Aylward J."/>
            <person name="Wilson A.M."/>
            <person name="Visagie C.M."/>
            <person name="Spraker J."/>
            <person name="Barnes I."/>
            <person name="Buitendag C."/>
            <person name="Ceriani C."/>
            <person name="Del Mar Angel L."/>
            <person name="du Plessis D."/>
            <person name="Fuchs T."/>
            <person name="Gasser K."/>
            <person name="Kramer D."/>
            <person name="Li W."/>
            <person name="Munsamy K."/>
            <person name="Piso A."/>
            <person name="Price J.L."/>
            <person name="Sonnekus B."/>
            <person name="Thomas C."/>
            <person name="van der Nest A."/>
            <person name="van Dijk A."/>
            <person name="van Heerden A."/>
            <person name="van Vuuren N."/>
            <person name="Yilmaz N."/>
            <person name="Duong T.A."/>
            <person name="van der Merwe N.A."/>
            <person name="Wingfield M.J."/>
            <person name="Wingfield B.D."/>
        </authorList>
    </citation>
    <scope>NUCLEOTIDE SEQUENCE [LARGE SCALE GENOMIC DNA]</scope>
    <source>
        <strain evidence="2 3">CMW 5346</strain>
    </source>
</reference>
<dbReference type="PANTHER" id="PTHR28052">
    <property type="entry name" value="UPF0545 PROTEIN C22ORF39"/>
    <property type="match status" value="1"/>
</dbReference>
<feature type="region of interest" description="Disordered" evidence="1">
    <location>
        <begin position="242"/>
        <end position="281"/>
    </location>
</feature>
<name>A0ABR3ZTP7_9PEZI</name>